<proteinExistence type="predicted"/>
<comment type="caution">
    <text evidence="3">The sequence shown here is derived from an EMBL/GenBank/DDBJ whole genome shotgun (WGS) entry which is preliminary data.</text>
</comment>
<gene>
    <name evidence="3" type="ORF">OLEA9_A015258</name>
</gene>
<accession>A0A8S0PMB5</accession>
<dbReference type="Proteomes" id="UP000594638">
    <property type="component" value="Unassembled WGS sequence"/>
</dbReference>
<evidence type="ECO:0000256" key="2">
    <source>
        <dbReference type="SAM" id="SignalP"/>
    </source>
</evidence>
<feature type="signal peptide" evidence="2">
    <location>
        <begin position="1"/>
        <end position="18"/>
    </location>
</feature>
<dbReference type="Gramene" id="OE9A015258T1">
    <property type="protein sequence ID" value="OE9A015258C1"/>
    <property type="gene ID" value="OE9A015258"/>
</dbReference>
<evidence type="ECO:0000256" key="1">
    <source>
        <dbReference type="SAM" id="MobiDB-lite"/>
    </source>
</evidence>
<feature type="chain" id="PRO_5035817848" evidence="2">
    <location>
        <begin position="19"/>
        <end position="193"/>
    </location>
</feature>
<protein>
    <submittedName>
        <fullName evidence="3">Uncharacterized protein</fullName>
    </submittedName>
</protein>
<evidence type="ECO:0000313" key="3">
    <source>
        <dbReference type="EMBL" id="CAA2954903.1"/>
    </source>
</evidence>
<sequence>MALGAAFMCLHPVLPSYACVPDMACTSCYLRSPENLSESLPLRPSRFLDMACTTCPKNCLEMFGNQAVCLTRSDASLHIVPRNCSEMPENHVESLSWPERISNKASTLCPRNCLKMPKNQASSLEKACTPYPKNYLEMPKNQVASVPWLRHIPDMARKSCPRNYLEMPENKGMSLPRPGHGLHTVSQKLPRNA</sequence>
<keyword evidence="2" id="KW-0732">Signal</keyword>
<feature type="region of interest" description="Disordered" evidence="1">
    <location>
        <begin position="169"/>
        <end position="193"/>
    </location>
</feature>
<organism evidence="3 4">
    <name type="scientific">Olea europaea subsp. europaea</name>
    <dbReference type="NCBI Taxonomy" id="158383"/>
    <lineage>
        <taxon>Eukaryota</taxon>
        <taxon>Viridiplantae</taxon>
        <taxon>Streptophyta</taxon>
        <taxon>Embryophyta</taxon>
        <taxon>Tracheophyta</taxon>
        <taxon>Spermatophyta</taxon>
        <taxon>Magnoliopsida</taxon>
        <taxon>eudicotyledons</taxon>
        <taxon>Gunneridae</taxon>
        <taxon>Pentapetalae</taxon>
        <taxon>asterids</taxon>
        <taxon>lamiids</taxon>
        <taxon>Lamiales</taxon>
        <taxon>Oleaceae</taxon>
        <taxon>Oleeae</taxon>
        <taxon>Olea</taxon>
    </lineage>
</organism>
<evidence type="ECO:0000313" key="4">
    <source>
        <dbReference type="Proteomes" id="UP000594638"/>
    </source>
</evidence>
<feature type="compositionally biased region" description="Polar residues" evidence="1">
    <location>
        <begin position="184"/>
        <end position="193"/>
    </location>
</feature>
<dbReference type="EMBL" id="CACTIH010000130">
    <property type="protein sequence ID" value="CAA2954903.1"/>
    <property type="molecule type" value="Genomic_DNA"/>
</dbReference>
<reference evidence="3 4" key="1">
    <citation type="submission" date="2019-12" db="EMBL/GenBank/DDBJ databases">
        <authorList>
            <person name="Alioto T."/>
            <person name="Alioto T."/>
            <person name="Gomez Garrido J."/>
        </authorList>
    </citation>
    <scope>NUCLEOTIDE SEQUENCE [LARGE SCALE GENOMIC DNA]</scope>
</reference>
<name>A0A8S0PMB5_OLEEU</name>
<keyword evidence="4" id="KW-1185">Reference proteome</keyword>
<dbReference type="AlphaFoldDB" id="A0A8S0PMB5"/>